<dbReference type="InterPro" id="IPR036291">
    <property type="entry name" value="NAD(P)-bd_dom_sf"/>
</dbReference>
<dbReference type="Gene3D" id="3.90.180.10">
    <property type="entry name" value="Medium-chain alcohol dehydrogenases, catalytic domain"/>
    <property type="match status" value="2"/>
</dbReference>
<dbReference type="InterPro" id="IPR042104">
    <property type="entry name" value="PKS_dehydratase_sf"/>
</dbReference>
<evidence type="ECO:0000256" key="3">
    <source>
        <dbReference type="ARBA" id="ARBA00022450"/>
    </source>
</evidence>
<evidence type="ECO:0000256" key="5">
    <source>
        <dbReference type="ARBA" id="ARBA00022553"/>
    </source>
</evidence>
<feature type="region of interest" description="C-terminal hotdog fold" evidence="16">
    <location>
        <begin position="1016"/>
        <end position="1156"/>
    </location>
</feature>
<feature type="transmembrane region" description="Helical" evidence="18">
    <location>
        <begin position="5105"/>
        <end position="5133"/>
    </location>
</feature>
<feature type="compositionally biased region" description="Low complexity" evidence="17">
    <location>
        <begin position="3320"/>
        <end position="3351"/>
    </location>
</feature>
<dbReference type="InterPro" id="IPR018201">
    <property type="entry name" value="Ketoacyl_synth_AS"/>
</dbReference>
<keyword evidence="5" id="KW-0597">Phosphoprotein</keyword>
<feature type="active site" description="Proton acceptor; for dehydratase activity" evidence="16">
    <location>
        <position position="3222"/>
    </location>
</feature>
<keyword evidence="12" id="KW-0443">Lipid metabolism</keyword>
<feature type="domain" description="Ketosynthase family 3 (KS3)" evidence="20">
    <location>
        <begin position="1"/>
        <end position="415"/>
    </location>
</feature>
<feature type="domain" description="Carrier" evidence="19">
    <location>
        <begin position="4596"/>
        <end position="4675"/>
    </location>
</feature>
<evidence type="ECO:0000256" key="11">
    <source>
        <dbReference type="ARBA" id="ARBA00023027"/>
    </source>
</evidence>
<keyword evidence="8" id="KW-0276">Fatty acid metabolism</keyword>
<feature type="transmembrane region" description="Helical" evidence="18">
    <location>
        <begin position="4791"/>
        <end position="4814"/>
    </location>
</feature>
<evidence type="ECO:0000256" key="10">
    <source>
        <dbReference type="ARBA" id="ARBA00023002"/>
    </source>
</evidence>
<dbReference type="Pfam" id="PF00550">
    <property type="entry name" value="PP-binding"/>
    <property type="match status" value="2"/>
</dbReference>
<dbReference type="CDD" id="cd05195">
    <property type="entry name" value="enoyl_red"/>
    <property type="match status" value="2"/>
</dbReference>
<keyword evidence="18" id="KW-0812">Transmembrane</keyword>
<feature type="compositionally biased region" description="Low complexity" evidence="17">
    <location>
        <begin position="4744"/>
        <end position="4782"/>
    </location>
</feature>
<dbReference type="Pfam" id="PF00698">
    <property type="entry name" value="Acyl_transf_1"/>
    <property type="match status" value="2"/>
</dbReference>
<dbReference type="InterPro" id="IPR014030">
    <property type="entry name" value="Ketoacyl_synth_N"/>
</dbReference>
<evidence type="ECO:0000256" key="18">
    <source>
        <dbReference type="SAM" id="Phobius"/>
    </source>
</evidence>
<keyword evidence="9" id="KW-0521">NADP</keyword>
<keyword evidence="7" id="KW-0378">Hydrolase</keyword>
<dbReference type="InterPro" id="IPR029063">
    <property type="entry name" value="SAM-dependent_MTases_sf"/>
</dbReference>
<keyword evidence="4" id="KW-0444">Lipid biosynthesis</keyword>
<dbReference type="InterPro" id="IPR016039">
    <property type="entry name" value="Thiolase-like"/>
</dbReference>
<evidence type="ECO:0000256" key="17">
    <source>
        <dbReference type="SAM" id="MobiDB-lite"/>
    </source>
</evidence>
<evidence type="ECO:0000259" key="19">
    <source>
        <dbReference type="PROSITE" id="PS50075"/>
    </source>
</evidence>
<feature type="transmembrane region" description="Helical" evidence="18">
    <location>
        <begin position="5079"/>
        <end position="5099"/>
    </location>
</feature>
<accession>A0ABR2YEB9</accession>
<dbReference type="Gene3D" id="3.10.129.110">
    <property type="entry name" value="Polyketide synthase dehydratase"/>
    <property type="match status" value="3"/>
</dbReference>
<evidence type="ECO:0000313" key="22">
    <source>
        <dbReference type="EMBL" id="KAK9903531.1"/>
    </source>
</evidence>
<dbReference type="SUPFAM" id="SSF52151">
    <property type="entry name" value="FabD/lysophospholipase-like"/>
    <property type="match status" value="2"/>
</dbReference>
<dbReference type="PROSITE" id="PS00606">
    <property type="entry name" value="KS3_1"/>
    <property type="match status" value="2"/>
</dbReference>
<dbReference type="EMBL" id="JALJOT010000014">
    <property type="protein sequence ID" value="KAK9903531.1"/>
    <property type="molecule type" value="Genomic_DNA"/>
</dbReference>
<dbReference type="Proteomes" id="UP001491310">
    <property type="component" value="Unassembled WGS sequence"/>
</dbReference>
<dbReference type="EC" id="2.3.1.85" evidence="1"/>
<dbReference type="Pfam" id="PF00109">
    <property type="entry name" value="ketoacyl-synt"/>
    <property type="match status" value="2"/>
</dbReference>
<feature type="region of interest" description="N-terminal hotdog fold" evidence="16">
    <location>
        <begin position="3189"/>
        <end position="3342"/>
    </location>
</feature>
<dbReference type="SMART" id="SM00826">
    <property type="entry name" value="PKS_DH"/>
    <property type="match status" value="2"/>
</dbReference>
<feature type="transmembrane region" description="Helical" evidence="18">
    <location>
        <begin position="4361"/>
        <end position="4379"/>
    </location>
</feature>
<dbReference type="InterPro" id="IPR013968">
    <property type="entry name" value="PKS_KR"/>
</dbReference>
<dbReference type="Pfam" id="PF21089">
    <property type="entry name" value="PKS_DH_N"/>
    <property type="match status" value="2"/>
</dbReference>
<feature type="domain" description="PKS/mFAS DH" evidence="21">
    <location>
        <begin position="3189"/>
        <end position="3510"/>
    </location>
</feature>
<evidence type="ECO:0000256" key="16">
    <source>
        <dbReference type="PROSITE-ProRule" id="PRU01363"/>
    </source>
</evidence>
<dbReference type="Gene3D" id="3.40.47.10">
    <property type="match status" value="2"/>
</dbReference>
<feature type="domain" description="Carrier" evidence="19">
    <location>
        <begin position="2243"/>
        <end position="2322"/>
    </location>
</feature>
<dbReference type="PANTHER" id="PTHR43775:SF7">
    <property type="entry name" value="FATTY ACID SYNTHASE"/>
    <property type="match status" value="1"/>
</dbReference>
<evidence type="ECO:0000259" key="21">
    <source>
        <dbReference type="PROSITE" id="PS52019"/>
    </source>
</evidence>
<dbReference type="InterPro" id="IPR013217">
    <property type="entry name" value="Methyltransf_12"/>
</dbReference>
<dbReference type="PROSITE" id="PS50075">
    <property type="entry name" value="CARRIER"/>
    <property type="match status" value="2"/>
</dbReference>
<dbReference type="SMART" id="SM00827">
    <property type="entry name" value="PKS_AT"/>
    <property type="match status" value="2"/>
</dbReference>
<keyword evidence="13" id="KW-0275">Fatty acid biosynthesis</keyword>
<dbReference type="SUPFAM" id="SSF53901">
    <property type="entry name" value="Thiolase-like"/>
    <property type="match status" value="2"/>
</dbReference>
<dbReference type="InterPro" id="IPR020807">
    <property type="entry name" value="PKS_DH"/>
</dbReference>
<dbReference type="SMART" id="SM00825">
    <property type="entry name" value="PKS_KS"/>
    <property type="match status" value="2"/>
</dbReference>
<feature type="transmembrane region" description="Helical" evidence="18">
    <location>
        <begin position="5352"/>
        <end position="5376"/>
    </location>
</feature>
<organism evidence="22 23">
    <name type="scientific">Coccomyxa subellipsoidea</name>
    <dbReference type="NCBI Taxonomy" id="248742"/>
    <lineage>
        <taxon>Eukaryota</taxon>
        <taxon>Viridiplantae</taxon>
        <taxon>Chlorophyta</taxon>
        <taxon>core chlorophytes</taxon>
        <taxon>Trebouxiophyceae</taxon>
        <taxon>Trebouxiophyceae incertae sedis</taxon>
        <taxon>Coccomyxaceae</taxon>
        <taxon>Coccomyxa</taxon>
    </lineage>
</organism>
<evidence type="ECO:0000313" key="23">
    <source>
        <dbReference type="Proteomes" id="UP001491310"/>
    </source>
</evidence>
<dbReference type="SUPFAM" id="SSF50129">
    <property type="entry name" value="GroES-like"/>
    <property type="match status" value="2"/>
</dbReference>
<dbReference type="Gene3D" id="1.10.1200.10">
    <property type="entry name" value="ACP-like"/>
    <property type="match status" value="2"/>
</dbReference>
<feature type="region of interest" description="N-terminal hotdog fold" evidence="16">
    <location>
        <begin position="864"/>
        <end position="997"/>
    </location>
</feature>
<dbReference type="Pfam" id="PF00107">
    <property type="entry name" value="ADH_zinc_N"/>
    <property type="match status" value="1"/>
</dbReference>
<comment type="catalytic activity">
    <reaction evidence="15">
        <text>acetyl-CoA + n malonyl-CoA + 2n NADPH + 2n H(+) = a long-chain fatty acid + (n+1) CoA + n CO2 + 2n NADP(+).</text>
        <dbReference type="EC" id="2.3.1.85"/>
    </reaction>
</comment>
<dbReference type="SUPFAM" id="SSF51735">
    <property type="entry name" value="NAD(P)-binding Rossmann-fold domains"/>
    <property type="match status" value="4"/>
</dbReference>
<feature type="active site" description="Proton donor; for dehydratase activity" evidence="16">
    <location>
        <position position="1065"/>
    </location>
</feature>
<evidence type="ECO:0000256" key="4">
    <source>
        <dbReference type="ARBA" id="ARBA00022516"/>
    </source>
</evidence>
<feature type="transmembrane region" description="Helical" evidence="18">
    <location>
        <begin position="5053"/>
        <end position="5072"/>
    </location>
</feature>
<feature type="region of interest" description="Disordered" evidence="17">
    <location>
        <begin position="4734"/>
        <end position="4785"/>
    </location>
</feature>
<evidence type="ECO:0000256" key="8">
    <source>
        <dbReference type="ARBA" id="ARBA00022832"/>
    </source>
</evidence>
<dbReference type="Gene3D" id="3.40.50.720">
    <property type="entry name" value="NAD(P)-binding Rossmann-like Domain"/>
    <property type="match status" value="2"/>
</dbReference>
<dbReference type="Gene3D" id="3.40.50.150">
    <property type="entry name" value="Vaccinia Virus protein VP39"/>
    <property type="match status" value="2"/>
</dbReference>
<keyword evidence="6" id="KW-0808">Transferase</keyword>
<evidence type="ECO:0000256" key="2">
    <source>
        <dbReference type="ARBA" id="ARBA00018769"/>
    </source>
</evidence>
<name>A0ABR2YEB9_9CHLO</name>
<evidence type="ECO:0000256" key="15">
    <source>
        <dbReference type="ARBA" id="ARBA00044883"/>
    </source>
</evidence>
<evidence type="ECO:0000256" key="13">
    <source>
        <dbReference type="ARBA" id="ARBA00023160"/>
    </source>
</evidence>
<dbReference type="InterPro" id="IPR057326">
    <property type="entry name" value="KR_dom"/>
</dbReference>
<feature type="transmembrane region" description="Helical" evidence="18">
    <location>
        <begin position="5322"/>
        <end position="5346"/>
    </location>
</feature>
<evidence type="ECO:0000259" key="20">
    <source>
        <dbReference type="PROSITE" id="PS52004"/>
    </source>
</evidence>
<sequence>MADVIGLSCRFPESEGPAEFWSNLVDGTDMMTCDDRRWPVGFQGLPPKSGKAPGFDKFDAAFFSVHGKQAQKMDPQLRKLLEVAYEAWIDAGLDFSALRGSEKVGVYVGTCGSETHAQYLGDVDNITGYEQSGCARSMFANRLSWWFDFRGPSKCIDTACSSSLMAFNDAITDLHSGRIDYAVVGGASGIFRPQSSIAYQRLHMLSPDGSCKSFDASANGYARSDGIAIVVLRRTGLNDISAWAPRHPYAHVLACGTNNDGHTKEGITFPSGPAQKALAQEVCAKAGVEPSEVDYIEAHGTGTVAGDGQELGAIEEWYGRAGGRTSENPLLIGSVKSNMGHAEGCSGMAGLIKLLLSYEHQMLPANLHFKNPNPNIAGIKDGILRVVTQPAPFKGISALSNFGFGGSNVHLLLKGGKSHEPVATSIAAKELSGAKSSGATSEILPLASRTKEGMADLVKILQGLPDGENSVYDPLRRFANSVGGNVARLLTRGTLIDGKLHSAQAPTTSPPVWFVFSGNGSQWPKMGRDLIEQNVTFRESIKSCASALTPLGLDLLEAFEKDDGFSDNRLAAVGLASVQVGLVDVLREEYGITPGGVLGHSAGETACGYGDGCFTREQTVLVAYHRGRMCPDHGISGGLMAAVGLGGDDAEARLAKHGKASCVVGCDNSPISTTLSGPEGDLKPLLEQLKAEGVFVRELDTRGLAFHSPVLQSHLLELQAALEEVVPEPKARSATWLSSTYAVDNENPEAALCSAAYQTHGYASRVLFRQACAYIPKNVILLEIGPHAQMRSPLRQNRSDLQYVATMKKGDSAVDTIKAAVADLWRKGASVRWPVFPTPAPSATPELPRVVREALVSWDHSADYPLPSFKDWTSAGGSSGFTKTYKLGGEHAFLADHVVDGRILMPATSYLVAAWEALATHEKTMPVVFEDVSIVQAVQAQPGENVTLSVLLDRSHRFQVLHETDIIAEGRIKPYSNSASARKEGCASLETVEPGAAAEEKAEPEMVEVEWPYNALDTVDAGTFYRDVARAGIQYGPHFRMVEKRHKDGKAVVLRWDGCFIRLLDGMLQASSLGNSADYTLRIPTKIRHLAILDASPAIPAGSQVMVDVDAPVDICRTDLCEIAGVELSSAPRRPINYKTLLKKMDFLPYGENLDKDAKRLAYYKQIRGYIKAKVEPAIIAHGAASADGMPDHMQKVLVMLEDFKEPAPVGAELEAFLSAPKHHLARLIRDLFSEEASATSMENPIQAIMQHAEHNVLYAQDPLMQGFHARHISHMLDIVCENQGQTGFSVAEIGAGTGGFTRQVIAELNRSPFSKLRGYTATDITPAFGPNLLQMVGNSKLDFKTWDINKLAPESLGGPFDLILASNAVHTCDNMAETLANVHGSLADGGFLLLYETTAAFTTCLWGLDERTWKFTDEREYGLWMAKPRWHRLWKEAGFTQIVEHWCPHESGALFLYRKLPTVPEPVLFAAPPLVASEEHMEGWLKGYNDALASVDPEAPRQAFPPRNKEAAEPARVEQRLWLHGNLRDNPGVLGLGRCARLEAHGDKLRWMLDAHHPSSALTSCAGPYAKPDPKLSAEQMLGIAGRLDLVNNIFDNGVHGSLRNTLVELNEVDEAAALQKAPKFGVHLNIVSPGDISSFFWTHSQAPPPGLVECNVAYASLNFRDVMLAYGKLCKDQMTHDHGGYQIGLEFSGRDKVRGKRIMGMTPQNSIATMVAAKPHALWDVPDSWTLAQAATVPVAYATAYDALVVRGRLQPHHRVLIHSASGAVGLAATRICLNRGCEVFVTCGTADKRAFLLEAFPTLREDHIGDSRSCTFEEVVKRQTNGAGVHLALNSLADDKLQATVRCLGESGRLLEIGKHDILKGTPLCMRPMMSNIAFEGIDLERITNNPYNVHEAWEVHALLTAGISSGEVVPLPLNKFSRKEAVNAFRYMATGDHMGKVLVQMAADEDSEAVVMGNAVLEWPALPAKAREEESAEAITASTVPAIMKEPAAKPVFFCKPDRSYIVTGGVGGFGLALAVWLSNRGARNLVLTSKRGMRTGGQRKVIQMLQKRGVQVEVSKLDVADLGETKQIVAMAEGMAPVGGIFHLAMILQDRWMSNQTGESWNAPIIPKAVGALNLDKVSQSLTHLEHFVIFSSIVSSVGNEGQGNYGYANSVCDMLCMSRRAAGLPALALAWGPVDHVGYVAEILKGKLVGRVFECMVPQPVDDCLRVLASCLLGGMEVTPLMCSTTETLGPNSANCKEDTDLVEAVLSLMGLKADAIGETDSLTALGIDSMQLVEVRAVMQKKLCRPVPLETIGSLTLATLRSPIALRGGAAGTMADIIGLSCRFPESNGPAEFWSNLMDGTDMLTCDDRRWPVGFQGLPPRSGKAPGFDKFDAAFFSVHGKQAQKMDPQLRKLLEVAYEAWVDAGLDFSALRGSEKVGVYVGACGSETHAQWLGDIDSITGYEQSGCAQSMFANRLSWWFDFRGPSKCIDTACSSSLMAFNDAITDLDTGRIDYAVVGGASGIFRPQTSIAFQRLHMMSPDGTCKSFDASANGYARSDGIAIVVLRRTGLNDIPAWASRHPYARVLACATNNDGHTKEGITFPSGPAQKALAQEVCAKAGVEPSEVDYIEAHGTGTVAGDGQELGALEEWYGRTGGRTAENPLLIGSVKSNMGHCEGCSGLAALIKVLLSYEHQTLPANLHFKEPNPNNAGLKDGILKVVTEPTKFKGITALSNFGFGGSNVHLLLKSGDSHEPVAAPVVDELSEGADAKSGATPEIIPLASRTKEGMADLVEVLKGLPGGEKSMLDPLRRLANSVGGNVARLSTRGTLIDGELRSAQAPTTSPPVWFVFTGNGSQWPKMGRELIEQNATFRESIKICASVLTPMGLDLLEAFEKEDGFSEARLAAVGLASVQVGLVDVLREEYGITPGGVLGHSAGEIACGYGDGCFTREQTVLVAYHRGRMCPEHGISGGLMAAVGLGANDAEARLAKHGKASCVVGCDNSPVSTTLSGPEGDLKPLLEQLKAEGVFVRELDTRGLAFHSPVLQSHLPELQAALEEVVPEPKARSATWLSSTYAVDDESPEAALCSGGYQTHGYASRVQFRLACSKIPKDVILLEIGPHALMRSPLRQNRSDLQYVATMKKGDSAVDTLKAAVADLWRKGASIRWSTSATPTPSAVPELPRVVREALVSWDHTSDYPLPKSKDWTSAGGSSGFTKTYKLGGEHAFLADHVVDGRILMPATSYLVTAWEALATQHEKTMAELPVVFEDVSIVQAVQAQPGENVTLSVLLDRSHRFQVLQETDIIADGRIKPRSAPAPAKKEGDAADSAEAPADTVAPAEAGAAAATEEPKPEVAAPTDAAAEEESEPEKVEVEWPYNALDTVDAGTFYLDVARAGIQYGPHFRMVEKRHIDGKAVVLRWDGCYIRLLDGMLQAGALGSSDYNLRIPTKIRHLAILDSNPAIPAGSQVMVDVDAPVDICRTEICEVAGVELSSAPRRPINYKTLLKKMDFLPYGENLDKDAKRLAYYKQIRGYIKAKVEPAIIAHGAASANGMPDHLQKVLVMLEDFKEPAPEGAELEAFLSAPKHHLARLIRDLFSEEASATSMENPIQAIVQHVEHNVLYAQDPLMQGFHARHISHMLDIVCENQGQTGFSVAEIGAGTGGFTRQVIAELDRSPFSELRGYTATDITPAFGPNLLQMVGNSKLDFKTWDVNKPAPDTLGGPFDLILASNAVHTCDNMAETLANVHGSLADGGFVLLYETTAAFTTCLWGLDERTWKFTDEREYGLWMAKPRWHRLWEQAGFTQIVEHWCPHESGALFLYRKLPTVPEPVLFAAPPLVASEEHMEGWLKEYNDALAAVDPEAPKEAAPAEGEEAAEAAKVEQRLWLHGNLRDNPGVLGLGHCARLEAHGDNLRWMLDAHHPSSALTSCAGPSAKPDPKLSAEQMLAIAGRLDLVNNIFDNGVHGSLRNTLVELNEVDDAAALEKAPKFGVHLDIVSPGDISSFFWAHSQAPPSGLVECNVAYGSLNFRDVMLAYGKLSKDLMSHGHGGNQIGLEFSGKDKVSGKRIMGMTPQNSIATMVASKPHALWDVPDSWTLAQAATVPVAYATAYDALVVRGRLQPHHRVLIHSASGAVGLAATRICLNRGCEVFVTCGTADKRAFLLEAFPTLREDHIGDSRSCAFEEVVKRQTNGAGVHLALNSLADDKLQATVRCLADNGRLLEIGKYDILKGTPLSMRPMLRNVAFEGIDLDRITNDPCNITEAWEVHALLTAGISSGEVVPLPLNKFSRKEAGSAFRFMAAGTHMGKVLIQMATDADDEAALAEKAAFKWPAPPAKAQEEETAEAEAPAVPSMEEEPAAKPVFFCKPDRSYIITGGVGGFGLALAVWLSNRGARNLVLTSKRGMRTGGQRKVIQMLQKRGVQVEVSKLDVADLGETKQIVAMAEEMAPVGGIFHLAMILQDRWMSNQTGESWNAPIIPKAYGALNLDKVSQDLPHLEQFVIFSSVVSSTGNEGQGNYGYANSVCDMLCMSRRAAGLPALALAWGPVDHVGYVAEILKGKLVGRVFEWLLPQPVDDCLRVLASCLLGGKEVTPLMCSTTETVGSNSADGEEDTDLVEAVLSLMGLKADAVGENDNLAALGIDSMQLMEVRAVMQKKLCRPVPLETIGTLTVATLRELAAEAGSKGGRSAPKAATADDSAAADEGMPQKMEAASETNVEVVAAAKKGGDGAGEIAIVASAVRQRKAAKQATQPEKPAASPRATAAPASPPSARTRSASASPKAATASATKAQPAPAPSNNTWAALTFAGVFYIGAVLAVIGVPALSAVTAVASTGGLLAVILAVPAIWLCVGVALCLACVITSRLLQPKLSANRPLPMFSLEFARYWLVSRLVHVTTIVFAEHLRGTPFLTWWYRALGARIGKGGYIDSLDVCDFDLITIGDGVVVNEGATIIGHYFQDGELHFSEVVIGDNCSLAPFSMAKAGTVLPSGASIGPQATGPADAKKRAPAGKAPVLAALKTQLASPELTAAQSAGLQVAGLWAVGAVATVCAVAAYAILGSVLSAAGLPAQIALCPAAYAVFALAALFNPLYAALLPVLLPIGAPAAWTALSTVLSPLFAVAALIAVPLSMTAFGASLAAASVLFKWQVAGKVAPGVYRHQSMLGVRIWAASRMVEMAFKRFMTLLSGTWAMNLYLRALGASVGDWVSFRLGMCLPLCPDQVIIKDGVHVGDMANLVCTYAIDGERSVIAPVTLEAHSLIGAAAVALPGTMLGKSATLGAGAASLAGVQLPGGMLYMGNPAMPVFKSSGADMAAGPTEPHAKLMFASWPLVQPLLAFCISTLATYATLVAALASVVISGPQGSWTASLVTGAALWTMYGALLGSLGAAAKWSFTGKLEPHNGFSMYDSLSFRRALVLISEMPLGPFAEAVRASPWYNLFASLRGMTIGKGAYLDSTRLLDYELASFGDNAIVSRNALVYCHLASHKKGKLVVYQKRSSFGAGSVLGARAITLPGYTLADKAALAPIGLGAPPMTL</sequence>
<dbReference type="SUPFAM" id="SSF55048">
    <property type="entry name" value="Probable ACP-binding domain of malonyl-CoA ACP transacylase"/>
    <property type="match status" value="2"/>
</dbReference>
<dbReference type="PROSITE" id="PS52019">
    <property type="entry name" value="PKS_MFAS_DH"/>
    <property type="match status" value="2"/>
</dbReference>
<dbReference type="InterPro" id="IPR020843">
    <property type="entry name" value="ER"/>
</dbReference>
<comment type="caution">
    <text evidence="22">The sequence shown here is derived from an EMBL/GenBank/DDBJ whole genome shotgun (WGS) entry which is preliminary data.</text>
</comment>
<dbReference type="InterPro" id="IPR016035">
    <property type="entry name" value="Acyl_Trfase/lysoPLipase"/>
</dbReference>
<keyword evidence="14" id="KW-0511">Multifunctional enzyme</keyword>
<dbReference type="SUPFAM" id="SSF51161">
    <property type="entry name" value="Trimeric LpxA-like enzymes"/>
    <property type="match status" value="2"/>
</dbReference>
<dbReference type="InterPro" id="IPR049552">
    <property type="entry name" value="PKS_DH_N"/>
</dbReference>
<keyword evidence="3" id="KW-0596">Phosphopantetheine</keyword>
<dbReference type="Pfam" id="PF02801">
    <property type="entry name" value="Ketoacyl-synt_C"/>
    <property type="match status" value="2"/>
</dbReference>
<dbReference type="InterPro" id="IPR011032">
    <property type="entry name" value="GroES-like_sf"/>
</dbReference>
<feature type="transmembrane region" description="Helical" evidence="18">
    <location>
        <begin position="5026"/>
        <end position="5047"/>
    </location>
</feature>
<dbReference type="InterPro" id="IPR016036">
    <property type="entry name" value="Malonyl_transacylase_ACP-bd"/>
</dbReference>
<protein>
    <recommendedName>
        <fullName evidence="2">Fatty acid synthase</fullName>
        <ecNumber evidence="1">2.3.1.85</ecNumber>
    </recommendedName>
</protein>
<dbReference type="InterPro" id="IPR020841">
    <property type="entry name" value="PKS_Beta-ketoAc_synthase_dom"/>
</dbReference>
<evidence type="ECO:0000256" key="6">
    <source>
        <dbReference type="ARBA" id="ARBA00022679"/>
    </source>
</evidence>
<dbReference type="SMART" id="SM00829">
    <property type="entry name" value="PKS_ER"/>
    <property type="match status" value="2"/>
</dbReference>
<evidence type="ECO:0000256" key="1">
    <source>
        <dbReference type="ARBA" id="ARBA00012873"/>
    </source>
</evidence>
<gene>
    <name evidence="22" type="ORF">WJX75_008132</name>
</gene>
<dbReference type="SMART" id="SM00822">
    <property type="entry name" value="PKS_KR"/>
    <property type="match status" value="2"/>
</dbReference>
<dbReference type="InterPro" id="IPR013149">
    <property type="entry name" value="ADH-like_C"/>
</dbReference>
<evidence type="ECO:0000256" key="12">
    <source>
        <dbReference type="ARBA" id="ARBA00023098"/>
    </source>
</evidence>
<keyword evidence="18" id="KW-0472">Membrane</keyword>
<dbReference type="SUPFAM" id="SSF47336">
    <property type="entry name" value="ACP-like"/>
    <property type="match status" value="2"/>
</dbReference>
<feature type="region of interest" description="C-terminal hotdog fold" evidence="16">
    <location>
        <begin position="3362"/>
        <end position="3510"/>
    </location>
</feature>
<evidence type="ECO:0000256" key="9">
    <source>
        <dbReference type="ARBA" id="ARBA00022857"/>
    </source>
</evidence>
<feature type="region of interest" description="Disordered" evidence="17">
    <location>
        <begin position="3300"/>
        <end position="3366"/>
    </location>
</feature>
<dbReference type="Pfam" id="PF08242">
    <property type="entry name" value="Methyltransf_12"/>
    <property type="match status" value="2"/>
</dbReference>
<dbReference type="InterPro" id="IPR050091">
    <property type="entry name" value="PKS_NRPS_Biosynth_Enz"/>
</dbReference>
<dbReference type="InterPro" id="IPR036736">
    <property type="entry name" value="ACP-like_sf"/>
</dbReference>
<dbReference type="PANTHER" id="PTHR43775">
    <property type="entry name" value="FATTY ACID SYNTHASE"/>
    <property type="match status" value="1"/>
</dbReference>
<dbReference type="Gene3D" id="3.40.366.10">
    <property type="entry name" value="Malonyl-Coenzyme A Acyl Carrier Protein, domain 2"/>
    <property type="match status" value="2"/>
</dbReference>
<keyword evidence="23" id="KW-1185">Reference proteome</keyword>
<keyword evidence="18" id="KW-1133">Transmembrane helix</keyword>
<dbReference type="InterPro" id="IPR032821">
    <property type="entry name" value="PKS_assoc"/>
</dbReference>
<dbReference type="InterPro" id="IPR001227">
    <property type="entry name" value="Ac_transferase_dom_sf"/>
</dbReference>
<dbReference type="InterPro" id="IPR009081">
    <property type="entry name" value="PP-bd_ACP"/>
</dbReference>
<keyword evidence="10" id="KW-0560">Oxidoreductase</keyword>
<dbReference type="PROSITE" id="PS52004">
    <property type="entry name" value="KS3_2"/>
    <property type="match status" value="2"/>
</dbReference>
<evidence type="ECO:0000256" key="7">
    <source>
        <dbReference type="ARBA" id="ARBA00022801"/>
    </source>
</evidence>
<feature type="transmembrane region" description="Helical" evidence="18">
    <location>
        <begin position="4826"/>
        <end position="4850"/>
    </location>
</feature>
<dbReference type="InterPro" id="IPR049900">
    <property type="entry name" value="PKS_mFAS_DH"/>
</dbReference>
<evidence type="ECO:0000256" key="14">
    <source>
        <dbReference type="ARBA" id="ARBA00023268"/>
    </source>
</evidence>
<dbReference type="Pfam" id="PF13602">
    <property type="entry name" value="ADH_zinc_N_2"/>
    <property type="match status" value="1"/>
</dbReference>
<proteinExistence type="predicted"/>
<feature type="domain" description="Ketosynthase family 3 (KS3)" evidence="20">
    <location>
        <begin position="2323"/>
        <end position="2739"/>
    </location>
</feature>
<dbReference type="CDD" id="cd02440">
    <property type="entry name" value="AdoMet_MTases"/>
    <property type="match status" value="2"/>
</dbReference>
<feature type="active site" description="Proton acceptor; for dehydratase activity" evidence="16">
    <location>
        <position position="897"/>
    </location>
</feature>
<dbReference type="Gene3D" id="2.160.10.10">
    <property type="entry name" value="Hexapeptide repeat proteins"/>
    <property type="match status" value="2"/>
</dbReference>
<feature type="region of interest" description="Disordered" evidence="17">
    <location>
        <begin position="4670"/>
        <end position="4703"/>
    </location>
</feature>
<dbReference type="SUPFAM" id="SSF53335">
    <property type="entry name" value="S-adenosyl-L-methionine-dependent methyltransferases"/>
    <property type="match status" value="2"/>
</dbReference>
<dbReference type="InterPro" id="IPR014031">
    <property type="entry name" value="Ketoacyl_synth_C"/>
</dbReference>
<dbReference type="Pfam" id="PF08659">
    <property type="entry name" value="KR"/>
    <property type="match status" value="2"/>
</dbReference>
<keyword evidence="11" id="KW-0520">NAD</keyword>
<feature type="compositionally biased region" description="Low complexity" evidence="17">
    <location>
        <begin position="4679"/>
        <end position="4692"/>
    </location>
</feature>
<dbReference type="Gene3D" id="3.30.70.3290">
    <property type="match status" value="2"/>
</dbReference>
<feature type="domain" description="PKS/mFAS DH" evidence="21">
    <location>
        <begin position="864"/>
        <end position="1156"/>
    </location>
</feature>
<dbReference type="InterPro" id="IPR014043">
    <property type="entry name" value="Acyl_transferase_dom"/>
</dbReference>
<feature type="active site" description="Proton donor; for dehydratase activity" evidence="16">
    <location>
        <position position="3420"/>
    </location>
</feature>
<reference evidence="22 23" key="1">
    <citation type="journal article" date="2024" name="Nat. Commun.">
        <title>Phylogenomics reveals the evolutionary origins of lichenization in chlorophyte algae.</title>
        <authorList>
            <person name="Puginier C."/>
            <person name="Libourel C."/>
            <person name="Otte J."/>
            <person name="Skaloud P."/>
            <person name="Haon M."/>
            <person name="Grisel S."/>
            <person name="Petersen M."/>
            <person name="Berrin J.G."/>
            <person name="Delaux P.M."/>
            <person name="Dal Grande F."/>
            <person name="Keller J."/>
        </authorList>
    </citation>
    <scope>NUCLEOTIDE SEQUENCE [LARGE SCALE GENOMIC DNA]</scope>
    <source>
        <strain evidence="22 23">SAG 216-7</strain>
    </source>
</reference>
<dbReference type="CDD" id="cd00833">
    <property type="entry name" value="PKS"/>
    <property type="match status" value="2"/>
</dbReference>
<dbReference type="InterPro" id="IPR011004">
    <property type="entry name" value="Trimer_LpxA-like_sf"/>
</dbReference>
<dbReference type="Pfam" id="PF16197">
    <property type="entry name" value="KAsynt_C_assoc"/>
    <property type="match status" value="2"/>
</dbReference>
<feature type="region of interest" description="Disordered" evidence="17">
    <location>
        <begin position="4323"/>
        <end position="4343"/>
    </location>
</feature>